<evidence type="ECO:0000313" key="1">
    <source>
        <dbReference type="EMBL" id="ANW96719.1"/>
    </source>
</evidence>
<keyword evidence="2" id="KW-1185">Reference proteome</keyword>
<gene>
    <name evidence="1" type="ORF">AXE80_10735</name>
</gene>
<reference evidence="1 2" key="1">
    <citation type="submission" date="2016-02" db="EMBL/GenBank/DDBJ databases">
        <authorList>
            <person name="Wen L."/>
            <person name="He K."/>
            <person name="Yang H."/>
        </authorList>
    </citation>
    <scope>NUCLEOTIDE SEQUENCE [LARGE SCALE GENOMIC DNA]</scope>
    <source>
        <strain evidence="1 2">CZ1127</strain>
    </source>
</reference>
<dbReference type="EMBL" id="CP014224">
    <property type="protein sequence ID" value="ANW96719.1"/>
    <property type="molecule type" value="Genomic_DNA"/>
</dbReference>
<name>A0A1B1Y7K6_9FLAO</name>
<accession>A0A1B1Y7K6</accession>
<dbReference type="KEGG" id="wfu:AXE80_10735"/>
<dbReference type="STRING" id="1790137.AXE80_10735"/>
<protein>
    <submittedName>
        <fullName evidence="1">Uncharacterized protein</fullName>
    </submittedName>
</protein>
<dbReference type="AlphaFoldDB" id="A0A1B1Y7K6"/>
<proteinExistence type="predicted"/>
<dbReference type="Proteomes" id="UP000092967">
    <property type="component" value="Chromosome"/>
</dbReference>
<evidence type="ECO:0000313" key="2">
    <source>
        <dbReference type="Proteomes" id="UP000092967"/>
    </source>
</evidence>
<organism evidence="1 2">
    <name type="scientific">Wenyingzhuangia fucanilytica</name>
    <dbReference type="NCBI Taxonomy" id="1790137"/>
    <lineage>
        <taxon>Bacteria</taxon>
        <taxon>Pseudomonadati</taxon>
        <taxon>Bacteroidota</taxon>
        <taxon>Flavobacteriia</taxon>
        <taxon>Flavobacteriales</taxon>
        <taxon>Flavobacteriaceae</taxon>
        <taxon>Wenyingzhuangia</taxon>
    </lineage>
</organism>
<sequence>MNITKLWPKEINNHSKPKTIMNPELVEFQEKAEVFLESNKIKAAEIVTEIRNTSTEISQSYDLHVYENKNDIASLFSVSGNSINMVLLKAKHQLEIEALNKKQLELNILANDSVVQQHEIIPKADRNVLSEKITKQQLDSPNKIIAEDEASEPIKN</sequence>